<comment type="caution">
    <text evidence="2">The sequence shown here is derived from an EMBL/GenBank/DDBJ whole genome shotgun (WGS) entry which is preliminary data.</text>
</comment>
<reference evidence="2 3" key="1">
    <citation type="submission" date="2019-04" db="EMBL/GenBank/DDBJ databases">
        <title>Flavobacterium sp. strain DS2-A Genome sequencing and assembly.</title>
        <authorList>
            <person name="Kim I."/>
        </authorList>
    </citation>
    <scope>NUCLEOTIDE SEQUENCE [LARGE SCALE GENOMIC DNA]</scope>
    <source>
        <strain evidence="2 3">DS2-A</strain>
    </source>
</reference>
<gene>
    <name evidence="2" type="ORF">E4635_10680</name>
</gene>
<proteinExistence type="predicted"/>
<protein>
    <submittedName>
        <fullName evidence="2">Uncharacterized protein</fullName>
    </submittedName>
</protein>
<sequence>MENIFKFIKSNVWAIVIGLFFYSVYLYFTFSGNRICDCEKTEKYNSSQTGRRGSINHFYHK</sequence>
<keyword evidence="1" id="KW-0812">Transmembrane</keyword>
<evidence type="ECO:0000313" key="2">
    <source>
        <dbReference type="EMBL" id="TGD57644.1"/>
    </source>
</evidence>
<keyword evidence="1" id="KW-0472">Membrane</keyword>
<feature type="transmembrane region" description="Helical" evidence="1">
    <location>
        <begin position="12"/>
        <end position="30"/>
    </location>
</feature>
<evidence type="ECO:0000256" key="1">
    <source>
        <dbReference type="SAM" id="Phobius"/>
    </source>
</evidence>
<dbReference type="Proteomes" id="UP000297407">
    <property type="component" value="Unassembled WGS sequence"/>
</dbReference>
<dbReference type="EMBL" id="SRLH01000005">
    <property type="protein sequence ID" value="TGD57644.1"/>
    <property type="molecule type" value="Genomic_DNA"/>
</dbReference>
<keyword evidence="1" id="KW-1133">Transmembrane helix</keyword>
<organism evidence="2 3">
    <name type="scientific">Flavobacterium humi</name>
    <dbReference type="NCBI Taxonomy" id="2562683"/>
    <lineage>
        <taxon>Bacteria</taxon>
        <taxon>Pseudomonadati</taxon>
        <taxon>Bacteroidota</taxon>
        <taxon>Flavobacteriia</taxon>
        <taxon>Flavobacteriales</taxon>
        <taxon>Flavobacteriaceae</taxon>
        <taxon>Flavobacterium</taxon>
    </lineage>
</organism>
<accession>A0A4Z0L906</accession>
<dbReference type="OrthoDB" id="677125at2"/>
<name>A0A4Z0L906_9FLAO</name>
<dbReference type="AlphaFoldDB" id="A0A4Z0L906"/>
<dbReference type="RefSeq" id="WP_135526684.1">
    <property type="nucleotide sequence ID" value="NZ_SRLH01000005.1"/>
</dbReference>
<keyword evidence="3" id="KW-1185">Reference proteome</keyword>
<evidence type="ECO:0000313" key="3">
    <source>
        <dbReference type="Proteomes" id="UP000297407"/>
    </source>
</evidence>